<dbReference type="InterPro" id="IPR011042">
    <property type="entry name" value="6-blade_b-propeller_TolB-like"/>
</dbReference>
<dbReference type="AlphaFoldDB" id="A0A7I7Y9B9"/>
<name>A0A7I7Y9B9_9MYCO</name>
<dbReference type="InterPro" id="IPR050952">
    <property type="entry name" value="TRIM-NHL_E3_ligases"/>
</dbReference>
<dbReference type="EMBL" id="AP022613">
    <property type="protein sequence ID" value="BBZ38230.1"/>
    <property type="molecule type" value="Genomic_DNA"/>
</dbReference>
<evidence type="ECO:0000313" key="2">
    <source>
        <dbReference type="Proteomes" id="UP000467385"/>
    </source>
</evidence>
<gene>
    <name evidence="1" type="ORF">MCNS_12930</name>
</gene>
<dbReference type="PANTHER" id="PTHR24104:SF25">
    <property type="entry name" value="PROTEIN LIN-41"/>
    <property type="match status" value="1"/>
</dbReference>
<dbReference type="GO" id="GO:0008270">
    <property type="term" value="F:zinc ion binding"/>
    <property type="evidence" value="ECO:0007669"/>
    <property type="project" value="UniProtKB-KW"/>
</dbReference>
<dbReference type="PANTHER" id="PTHR24104">
    <property type="entry name" value="E3 UBIQUITIN-PROTEIN LIGASE NHLRC1-RELATED"/>
    <property type="match status" value="1"/>
</dbReference>
<keyword evidence="2" id="KW-1185">Reference proteome</keyword>
<accession>A0A7I7Y9B9</accession>
<dbReference type="Proteomes" id="UP000467385">
    <property type="component" value="Chromosome"/>
</dbReference>
<reference evidence="1 2" key="1">
    <citation type="journal article" date="2019" name="Emerg. Microbes Infect.">
        <title>Comprehensive subspecies identification of 175 nontuberculous mycobacteria species based on 7547 genomic profiles.</title>
        <authorList>
            <person name="Matsumoto Y."/>
            <person name="Kinjo T."/>
            <person name="Motooka D."/>
            <person name="Nabeya D."/>
            <person name="Jung N."/>
            <person name="Uechi K."/>
            <person name="Horii T."/>
            <person name="Iida T."/>
            <person name="Fujita J."/>
            <person name="Nakamura S."/>
        </authorList>
    </citation>
    <scope>NUCLEOTIDE SEQUENCE [LARGE SCALE GENOMIC DNA]</scope>
    <source>
        <strain evidence="1 2">JCM 14738</strain>
    </source>
</reference>
<dbReference type="Gene3D" id="2.120.10.30">
    <property type="entry name" value="TolB, C-terminal domain"/>
    <property type="match status" value="1"/>
</dbReference>
<organism evidence="1 2">
    <name type="scientific">Mycobacterium conspicuum</name>
    <dbReference type="NCBI Taxonomy" id="44010"/>
    <lineage>
        <taxon>Bacteria</taxon>
        <taxon>Bacillati</taxon>
        <taxon>Actinomycetota</taxon>
        <taxon>Actinomycetes</taxon>
        <taxon>Mycobacteriales</taxon>
        <taxon>Mycobacteriaceae</taxon>
        <taxon>Mycobacterium</taxon>
    </lineage>
</organism>
<evidence type="ECO:0008006" key="3">
    <source>
        <dbReference type="Google" id="ProtNLM"/>
    </source>
</evidence>
<evidence type="ECO:0000313" key="1">
    <source>
        <dbReference type="EMBL" id="BBZ38230.1"/>
    </source>
</evidence>
<sequence>MTSRTFRPPNIPPYEVVGGWADLSAVPGASSCWVHNAIAATDDGEIIGFHAGQLVAFDTEGHLLRVAETGLTEGHGITLVREGDDEFLWVSDPGFVFSCGADDGDPDWAPLFGKGVHCQTQAPRVVKMTLDGQIRSELPIPPRDPEIPAGPMGPYCPCGCAVDEERFGGQGDVWVADGYGSGVVHRFDKHGNHRSTLTGDEAGQRLACPHAIFIDRRKTAPELYIADRVSTRVLVYDLDGRYLRSFGEQILHSPSDFAQWGDLLVVAELYGRVAVLDPEDQLLGYIGDDPAAVQGWPSRPGWPNALTDHGRTERPHLPRHDRFNSPHAVATDADGNLYVSEWLLGGRYTKLTVLR</sequence>
<dbReference type="RefSeq" id="WP_232065688.1">
    <property type="nucleotide sequence ID" value="NZ_AP022613.1"/>
</dbReference>
<protein>
    <recommendedName>
        <fullName evidence="3">NHL repeat protein</fullName>
    </recommendedName>
</protein>
<proteinExistence type="predicted"/>
<dbReference type="SUPFAM" id="SSF101898">
    <property type="entry name" value="NHL repeat"/>
    <property type="match status" value="1"/>
</dbReference>